<dbReference type="InterPro" id="IPR001451">
    <property type="entry name" value="Hexapep"/>
</dbReference>
<dbReference type="InterPro" id="IPR011004">
    <property type="entry name" value="Trimer_LpxA-like_sf"/>
</dbReference>
<dbReference type="Pfam" id="PF00132">
    <property type="entry name" value="Hexapep"/>
    <property type="match status" value="1"/>
</dbReference>
<dbReference type="SUPFAM" id="SSF51161">
    <property type="entry name" value="Trimeric LpxA-like enzymes"/>
    <property type="match status" value="1"/>
</dbReference>
<dbReference type="Gene3D" id="2.160.10.10">
    <property type="entry name" value="Hexapeptide repeat proteins"/>
    <property type="match status" value="1"/>
</dbReference>
<dbReference type="GO" id="GO:0016740">
    <property type="term" value="F:transferase activity"/>
    <property type="evidence" value="ECO:0007669"/>
    <property type="project" value="UniProtKB-KW"/>
</dbReference>
<keyword evidence="1" id="KW-0808">Transferase</keyword>
<dbReference type="AlphaFoldDB" id="A0A1I3FD94"/>
<reference evidence="1 2" key="1">
    <citation type="submission" date="2016-10" db="EMBL/GenBank/DDBJ databases">
        <authorList>
            <person name="de Groot N.N."/>
        </authorList>
    </citation>
    <scope>NUCLEOTIDE SEQUENCE [LARGE SCALE GENOMIC DNA]</scope>
    <source>
        <strain evidence="1 2">DSM 26000</strain>
    </source>
</reference>
<evidence type="ECO:0000313" key="2">
    <source>
        <dbReference type="Proteomes" id="UP000198931"/>
    </source>
</evidence>
<dbReference type="CDD" id="cd04647">
    <property type="entry name" value="LbH_MAT_like"/>
    <property type="match status" value="1"/>
</dbReference>
<dbReference type="STRING" id="1125876.SAMN05443292_1303"/>
<dbReference type="Proteomes" id="UP000198931">
    <property type="component" value="Unassembled WGS sequence"/>
</dbReference>
<dbReference type="OrthoDB" id="9812571at2"/>
<name>A0A1I3FD94_9FLAO</name>
<gene>
    <name evidence="1" type="ORF">SAMN05443292_1303</name>
</gene>
<dbReference type="PANTHER" id="PTHR23416:SF78">
    <property type="entry name" value="LIPOPOLYSACCHARIDE BIOSYNTHESIS O-ACETYL TRANSFERASE WBBJ-RELATED"/>
    <property type="match status" value="1"/>
</dbReference>
<dbReference type="RefSeq" id="WP_090079327.1">
    <property type="nucleotide sequence ID" value="NZ_FOQT01000002.1"/>
</dbReference>
<accession>A0A1I3FD94</accession>
<dbReference type="EMBL" id="FOQT01000002">
    <property type="protein sequence ID" value="SFI09203.1"/>
    <property type="molecule type" value="Genomic_DNA"/>
</dbReference>
<organism evidence="1 2">
    <name type="scientific">Halpernia frigidisoli</name>
    <dbReference type="NCBI Taxonomy" id="1125876"/>
    <lineage>
        <taxon>Bacteria</taxon>
        <taxon>Pseudomonadati</taxon>
        <taxon>Bacteroidota</taxon>
        <taxon>Flavobacteriia</taxon>
        <taxon>Flavobacteriales</taxon>
        <taxon>Weeksellaceae</taxon>
        <taxon>Chryseobacterium group</taxon>
        <taxon>Halpernia</taxon>
    </lineage>
</organism>
<keyword evidence="2" id="KW-1185">Reference proteome</keyword>
<dbReference type="InterPro" id="IPR051159">
    <property type="entry name" value="Hexapeptide_acetyltransf"/>
</dbReference>
<protein>
    <submittedName>
        <fullName evidence="1">Acetyltransferase (Isoleucine patch superfamily)</fullName>
    </submittedName>
</protein>
<dbReference type="PANTHER" id="PTHR23416">
    <property type="entry name" value="SIALIC ACID SYNTHASE-RELATED"/>
    <property type="match status" value="1"/>
</dbReference>
<sequence length="228" mass="25282">MLRKILFLILNPFLALRIFICKIKSVYYTAIYVDDGGGKISLGDPYLKFKFIKGKNSKFILRGTLNIIPHISGTENVVISLAEESLLDIKGDFVIGNGVRIFLEKSAFLQIGGRRFESGSGITANSIVMVNKKITIGEDFLCAWQVFITDSDWHSIAGQEHQKEVKIGNHVWLANNVNILKGSTIGNNCIVAGQSKIINKSYPDNVLVAGNPAKIVRENVSWNRDITN</sequence>
<evidence type="ECO:0000313" key="1">
    <source>
        <dbReference type="EMBL" id="SFI09203.1"/>
    </source>
</evidence>
<proteinExistence type="predicted"/>